<protein>
    <submittedName>
        <fullName evidence="1">Uncharacterized protein</fullName>
    </submittedName>
</protein>
<dbReference type="GO" id="GO:0002040">
    <property type="term" value="P:sprouting angiogenesis"/>
    <property type="evidence" value="ECO:0007669"/>
    <property type="project" value="TreeGrafter"/>
</dbReference>
<dbReference type="GO" id="GO:0016887">
    <property type="term" value="F:ATP hydrolysis activity"/>
    <property type="evidence" value="ECO:0007669"/>
    <property type="project" value="InterPro"/>
</dbReference>
<sequence length="153" mass="17203">THQAQYIGFQGGMWCPVHIDDLRDSEDMSLNLSGFSETLISSLLKRHITEENIDSEAMRFSTKSEDDRNAESAHLHSLSLVRSCVQKAVSLLRDADNVASRSMQRVQILLMLLSAGQNSTGADFQRVLLSRLAETVAQREELMRAPKEWANLE</sequence>
<dbReference type="InterPro" id="IPR031248">
    <property type="entry name" value="RNF213"/>
</dbReference>
<feature type="non-terminal residue" evidence="1">
    <location>
        <position position="153"/>
    </location>
</feature>
<dbReference type="GO" id="GO:0005730">
    <property type="term" value="C:nucleolus"/>
    <property type="evidence" value="ECO:0007669"/>
    <property type="project" value="TreeGrafter"/>
</dbReference>
<evidence type="ECO:0000313" key="1">
    <source>
        <dbReference type="EMBL" id="SBR38177.1"/>
    </source>
</evidence>
<accession>A0A1A8L0K4</accession>
<dbReference type="AlphaFoldDB" id="A0A1A8L0K4"/>
<feature type="non-terminal residue" evidence="1">
    <location>
        <position position="1"/>
    </location>
</feature>
<reference evidence="1" key="2">
    <citation type="submission" date="2016-06" db="EMBL/GenBank/DDBJ databases">
        <title>The genome of a short-lived fish provides insights into sex chromosome evolution and the genetic control of aging.</title>
        <authorList>
            <person name="Reichwald K."/>
            <person name="Felder M."/>
            <person name="Petzold A."/>
            <person name="Koch P."/>
            <person name="Groth M."/>
            <person name="Platzer M."/>
        </authorList>
    </citation>
    <scope>NUCLEOTIDE SEQUENCE</scope>
    <source>
        <tissue evidence="1">Brain</tissue>
    </source>
</reference>
<dbReference type="PANTHER" id="PTHR22605">
    <property type="entry name" value="RZ-TYPE DOMAIN-CONTAINING PROTEIN"/>
    <property type="match status" value="1"/>
</dbReference>
<gene>
    <name evidence="1" type="primary">CT573318.1</name>
</gene>
<dbReference type="GO" id="GO:0004842">
    <property type="term" value="F:ubiquitin-protein transferase activity"/>
    <property type="evidence" value="ECO:0007669"/>
    <property type="project" value="InterPro"/>
</dbReference>
<reference evidence="1" key="1">
    <citation type="submission" date="2016-05" db="EMBL/GenBank/DDBJ databases">
        <authorList>
            <person name="Lavstsen T."/>
            <person name="Jespersen J.S."/>
        </authorList>
    </citation>
    <scope>NUCLEOTIDE SEQUENCE</scope>
    <source>
        <tissue evidence="1">Brain</tissue>
    </source>
</reference>
<proteinExistence type="predicted"/>
<dbReference type="GO" id="GO:0006511">
    <property type="term" value="P:ubiquitin-dependent protein catabolic process"/>
    <property type="evidence" value="ECO:0007669"/>
    <property type="project" value="TreeGrafter"/>
</dbReference>
<dbReference type="GO" id="GO:2000051">
    <property type="term" value="P:negative regulation of non-canonical Wnt signaling pathway"/>
    <property type="evidence" value="ECO:0007669"/>
    <property type="project" value="TreeGrafter"/>
</dbReference>
<dbReference type="EMBL" id="HAEF01000795">
    <property type="protein sequence ID" value="SBR38177.1"/>
    <property type="molecule type" value="Transcribed_RNA"/>
</dbReference>
<name>A0A1A8L0K4_9TELE</name>
<dbReference type="GO" id="GO:0016020">
    <property type="term" value="C:membrane"/>
    <property type="evidence" value="ECO:0007669"/>
    <property type="project" value="TreeGrafter"/>
</dbReference>
<organism evidence="1">
    <name type="scientific">Nothobranchius pienaari</name>
    <dbReference type="NCBI Taxonomy" id="704102"/>
    <lineage>
        <taxon>Eukaryota</taxon>
        <taxon>Metazoa</taxon>
        <taxon>Chordata</taxon>
        <taxon>Craniata</taxon>
        <taxon>Vertebrata</taxon>
        <taxon>Euteleostomi</taxon>
        <taxon>Actinopterygii</taxon>
        <taxon>Neopterygii</taxon>
        <taxon>Teleostei</taxon>
        <taxon>Neoteleostei</taxon>
        <taxon>Acanthomorphata</taxon>
        <taxon>Ovalentaria</taxon>
        <taxon>Atherinomorphae</taxon>
        <taxon>Cyprinodontiformes</taxon>
        <taxon>Nothobranchiidae</taxon>
        <taxon>Nothobranchius</taxon>
    </lineage>
</organism>
<dbReference type="PANTHER" id="PTHR22605:SF21">
    <property type="entry name" value="E3 UBIQUITIN-PROTEIN LIGASE RNF213-BETA"/>
    <property type="match status" value="1"/>
</dbReference>
<dbReference type="GO" id="GO:0005829">
    <property type="term" value="C:cytosol"/>
    <property type="evidence" value="ECO:0007669"/>
    <property type="project" value="TreeGrafter"/>
</dbReference>